<dbReference type="OrthoDB" id="336240at2759"/>
<name>A0A976IC91_BRELC</name>
<sequence>MSEYRQATAHVEALEAHLSSIRTGLTDDMINSDLSKNLGFLLAAIDGEIDATMNKLRARCTMVDPVTKNPRFGPTMLAKVQNLLHRYDIVKLAVEANAPLRIHIEAKLSQLIEQEKALKEEAVALKRKALEAQQALKRAKEQEKERLAQEARKQEAESIHQEQQRMRELAAAAQEIRKQRVKEQAEEERRRQWEKEERIRMSTSVPRGSGGLVMAIGMLRKSTGSEAQFRQSMQNLVVVVNNICNSPENLTFRQIPKDNDSFHKDLGQYTGGYHCLIALGFQELEQLDTSQPRTVFWMEESNLHF</sequence>
<protein>
    <recommendedName>
        <fullName evidence="2">PUB domain-containing protein</fullName>
    </recommendedName>
</protein>
<dbReference type="AlphaFoldDB" id="A0A976IC91"/>
<evidence type="ECO:0000313" key="4">
    <source>
        <dbReference type="Proteomes" id="UP000294530"/>
    </source>
</evidence>
<keyword evidence="1" id="KW-0175">Coiled coil</keyword>
<evidence type="ECO:0000313" key="3">
    <source>
        <dbReference type="EMBL" id="TDH66853.1"/>
    </source>
</evidence>
<dbReference type="KEGG" id="blac:94346888"/>
<dbReference type="RefSeq" id="XP_067816352.1">
    <property type="nucleotide sequence ID" value="XM_067961217.1"/>
</dbReference>
<dbReference type="InterPro" id="IPR036339">
    <property type="entry name" value="PUB-like_dom_sf"/>
</dbReference>
<keyword evidence="4" id="KW-1185">Reference proteome</keyword>
<organism evidence="3 4">
    <name type="scientific">Bremia lactucae</name>
    <name type="common">Lettuce downy mildew</name>
    <dbReference type="NCBI Taxonomy" id="4779"/>
    <lineage>
        <taxon>Eukaryota</taxon>
        <taxon>Sar</taxon>
        <taxon>Stramenopiles</taxon>
        <taxon>Oomycota</taxon>
        <taxon>Peronosporomycetes</taxon>
        <taxon>Peronosporales</taxon>
        <taxon>Peronosporaceae</taxon>
        <taxon>Bremia</taxon>
    </lineage>
</organism>
<comment type="caution">
    <text evidence="3">The sequence shown here is derived from an EMBL/GenBank/DDBJ whole genome shotgun (WGS) entry which is preliminary data.</text>
</comment>
<dbReference type="EMBL" id="SHOA02000014">
    <property type="protein sequence ID" value="TDH66853.1"/>
    <property type="molecule type" value="Genomic_DNA"/>
</dbReference>
<gene>
    <name evidence="3" type="ORF">CCR75_003120</name>
</gene>
<dbReference type="Gene3D" id="1.20.58.2190">
    <property type="match status" value="1"/>
</dbReference>
<reference evidence="3 4" key="1">
    <citation type="journal article" date="2021" name="Genome Biol.">
        <title>AFLAP: assembly-free linkage analysis pipeline using k-mers from genome sequencing data.</title>
        <authorList>
            <person name="Fletcher K."/>
            <person name="Zhang L."/>
            <person name="Gil J."/>
            <person name="Han R."/>
            <person name="Cavanaugh K."/>
            <person name="Michelmore R."/>
        </authorList>
    </citation>
    <scope>NUCLEOTIDE SEQUENCE [LARGE SCALE GENOMIC DNA]</scope>
    <source>
        <strain evidence="3 4">SF5</strain>
    </source>
</reference>
<accession>A0A976IC91</accession>
<evidence type="ECO:0000256" key="1">
    <source>
        <dbReference type="SAM" id="Coils"/>
    </source>
</evidence>
<dbReference type="InterPro" id="IPR018997">
    <property type="entry name" value="PUB_domain"/>
</dbReference>
<feature type="coiled-coil region" evidence="1">
    <location>
        <begin position="101"/>
        <end position="198"/>
    </location>
</feature>
<dbReference type="GeneID" id="94346888"/>
<dbReference type="Pfam" id="PF09409">
    <property type="entry name" value="PUB"/>
    <property type="match status" value="1"/>
</dbReference>
<dbReference type="CDD" id="cd09212">
    <property type="entry name" value="PUB"/>
    <property type="match status" value="1"/>
</dbReference>
<evidence type="ECO:0000259" key="2">
    <source>
        <dbReference type="Pfam" id="PF09409"/>
    </source>
</evidence>
<feature type="domain" description="PUB" evidence="2">
    <location>
        <begin position="228"/>
        <end position="300"/>
    </location>
</feature>
<dbReference type="SMART" id="SM00580">
    <property type="entry name" value="PUG"/>
    <property type="match status" value="1"/>
</dbReference>
<dbReference type="SUPFAM" id="SSF143503">
    <property type="entry name" value="PUG domain-like"/>
    <property type="match status" value="1"/>
</dbReference>
<proteinExistence type="predicted"/>
<dbReference type="Proteomes" id="UP000294530">
    <property type="component" value="Unassembled WGS sequence"/>
</dbReference>